<evidence type="ECO:0000256" key="1">
    <source>
        <dbReference type="SAM" id="Coils"/>
    </source>
</evidence>
<dbReference type="EMBL" id="NFZS01000004">
    <property type="protein sequence ID" value="RAO74953.1"/>
    <property type="molecule type" value="Genomic_DNA"/>
</dbReference>
<organism evidence="3 4">
    <name type="scientific">Dyella jiangningensis</name>
    <dbReference type="NCBI Taxonomy" id="1379159"/>
    <lineage>
        <taxon>Bacteria</taxon>
        <taxon>Pseudomonadati</taxon>
        <taxon>Pseudomonadota</taxon>
        <taxon>Gammaproteobacteria</taxon>
        <taxon>Lysobacterales</taxon>
        <taxon>Rhodanobacteraceae</taxon>
        <taxon>Dyella</taxon>
    </lineage>
</organism>
<evidence type="ECO:0000313" key="3">
    <source>
        <dbReference type="EMBL" id="RAO74953.1"/>
    </source>
</evidence>
<dbReference type="Proteomes" id="UP000248926">
    <property type="component" value="Unassembled WGS sequence"/>
</dbReference>
<proteinExistence type="predicted"/>
<dbReference type="RefSeq" id="WP_111983453.1">
    <property type="nucleotide sequence ID" value="NZ_NFZS01000004.1"/>
</dbReference>
<accession>A0A328P0R6</accession>
<sequence length="397" mass="46115">MSNYKTVTYTWQELFDKVWEQPLLQIAKEIGVSDVALGKACRKAGIPLPGRGYWAKSERERARTRSKRTAKHDAQPITFEVLKPEFVLKVPKPTGNPADRVPVPAKLSDHHPLIERTLNIAKRIKPYDGRLVLKKGLDVRVSPEAFDRAIRIFDTIIKWSQAKGCTWRVTTEGKTVVTCDGESMKVGLKERLTKKERPRPPPPPVRPGERQLPNFAALHPEYDWISTNQLTFTIDEYVDVFVRKNWNDAKVVTMEDRVHDIVSTFPVMALAIRDTRERSEARRREYEEEAQREEDAKRKAEALRLVRKRMINHMQRWEQSVRIHRFCDAVEATASRDQESVQAVVWLSWAREQADLLNPLSGDLKRLLSLSVKVPEWFKGMNHYEKPESDWWTDSDE</sequence>
<keyword evidence="1" id="KW-0175">Coiled coil</keyword>
<reference evidence="3 4" key="1">
    <citation type="journal article" date="2018" name="Genet. Mol. Biol.">
        <title>The genome sequence of Dyella jiangningensis FCAV SCS01 from a lignocellulose-decomposing microbial consortium metagenome reveals potential for biotechnological applications.</title>
        <authorList>
            <person name="Desiderato J.G."/>
            <person name="Alvarenga D.O."/>
            <person name="Constancio M.T.L."/>
            <person name="Alves L.M.C."/>
            <person name="Varani A.M."/>
        </authorList>
    </citation>
    <scope>NUCLEOTIDE SEQUENCE [LARGE SCALE GENOMIC DNA]</scope>
    <source>
        <strain evidence="3 4">FCAV SCS01</strain>
    </source>
</reference>
<feature type="region of interest" description="Disordered" evidence="2">
    <location>
        <begin position="191"/>
        <end position="211"/>
    </location>
</feature>
<feature type="coiled-coil region" evidence="1">
    <location>
        <begin position="269"/>
        <end position="306"/>
    </location>
</feature>
<evidence type="ECO:0008006" key="5">
    <source>
        <dbReference type="Google" id="ProtNLM"/>
    </source>
</evidence>
<name>A0A328P0R6_9GAMM</name>
<dbReference type="OrthoDB" id="9777694at2"/>
<gene>
    <name evidence="3" type="ORF">CA260_12580</name>
</gene>
<comment type="caution">
    <text evidence="3">The sequence shown here is derived from an EMBL/GenBank/DDBJ whole genome shotgun (WGS) entry which is preliminary data.</text>
</comment>
<evidence type="ECO:0000256" key="2">
    <source>
        <dbReference type="SAM" id="MobiDB-lite"/>
    </source>
</evidence>
<protein>
    <recommendedName>
        <fullName evidence="5">RWP-RK domain-containing protein</fullName>
    </recommendedName>
</protein>
<keyword evidence="4" id="KW-1185">Reference proteome</keyword>
<evidence type="ECO:0000313" key="4">
    <source>
        <dbReference type="Proteomes" id="UP000248926"/>
    </source>
</evidence>
<dbReference type="AlphaFoldDB" id="A0A328P0R6"/>